<dbReference type="GO" id="GO:0004252">
    <property type="term" value="F:serine-type endopeptidase activity"/>
    <property type="evidence" value="ECO:0007669"/>
    <property type="project" value="TreeGrafter"/>
</dbReference>
<accession>A0A9C6TRF4</accession>
<reference evidence="1" key="1">
    <citation type="journal article" date="2016" name="Nat. Genet.">
        <title>The genome sequences of Arachis duranensis and Arachis ipaensis, the diploid ancestors of cultivated peanut.</title>
        <authorList>
            <person name="Bertioli D.J."/>
            <person name="Cannon S.B."/>
            <person name="Froenicke L."/>
            <person name="Huang G."/>
            <person name="Farmer A.D."/>
            <person name="Cannon E.K."/>
            <person name="Liu X."/>
            <person name="Gao D."/>
            <person name="Clevenger J."/>
            <person name="Dash S."/>
            <person name="Ren L."/>
            <person name="Moretzsohn M.C."/>
            <person name="Shirasawa K."/>
            <person name="Huang W."/>
            <person name="Vidigal B."/>
            <person name="Abernathy B."/>
            <person name="Chu Y."/>
            <person name="Niederhuth C.E."/>
            <person name="Umale P."/>
            <person name="Araujo A.C."/>
            <person name="Kozik A."/>
            <person name="Kim K.D."/>
            <person name="Burow M.D."/>
            <person name="Varshney R.K."/>
            <person name="Wang X."/>
            <person name="Zhang X."/>
            <person name="Barkley N."/>
            <person name="Guimaraes P.M."/>
            <person name="Isobe S."/>
            <person name="Guo B."/>
            <person name="Liao B."/>
            <person name="Stalker H.T."/>
            <person name="Schmitz R.J."/>
            <person name="Scheffler B.E."/>
            <person name="Leal-Bertioli S.C."/>
            <person name="Xun X."/>
            <person name="Jackson S.A."/>
            <person name="Michelmore R."/>
            <person name="Ozias-Akins P."/>
        </authorList>
    </citation>
    <scope>NUCLEOTIDE SEQUENCE [LARGE SCALE GENOMIC DNA]</scope>
    <source>
        <strain evidence="1">cv. V14167</strain>
    </source>
</reference>
<dbReference type="AlphaFoldDB" id="A0A9C6TRF4"/>
<proteinExistence type="predicted"/>
<organism evidence="1 2">
    <name type="scientific">Arachis duranensis</name>
    <name type="common">Wild peanut</name>
    <dbReference type="NCBI Taxonomy" id="130453"/>
    <lineage>
        <taxon>Eukaryota</taxon>
        <taxon>Viridiplantae</taxon>
        <taxon>Streptophyta</taxon>
        <taxon>Embryophyta</taxon>
        <taxon>Tracheophyta</taxon>
        <taxon>Spermatophyta</taxon>
        <taxon>Magnoliopsida</taxon>
        <taxon>eudicotyledons</taxon>
        <taxon>Gunneridae</taxon>
        <taxon>Pentapetalae</taxon>
        <taxon>rosids</taxon>
        <taxon>fabids</taxon>
        <taxon>Fabales</taxon>
        <taxon>Fabaceae</taxon>
        <taxon>Papilionoideae</taxon>
        <taxon>50 kb inversion clade</taxon>
        <taxon>dalbergioids sensu lato</taxon>
        <taxon>Dalbergieae</taxon>
        <taxon>Pterocarpus clade</taxon>
        <taxon>Arachis</taxon>
    </lineage>
</organism>
<dbReference type="PANTHER" id="PTHR45980">
    <property type="match status" value="1"/>
</dbReference>
<sequence length="77" mass="9048">MHIVWNMIHRLKLREEGMIQNTWLRCVSMKVLARGIDCDIALLSVESDEFWRDVEPLRLGRLLHLQDSVTVVGYPPF</sequence>
<protein>
    <submittedName>
        <fullName evidence="2">Protease Do-like 2, chloroplastic</fullName>
    </submittedName>
</protein>
<evidence type="ECO:0000313" key="2">
    <source>
        <dbReference type="RefSeq" id="XP_052113548.1"/>
    </source>
</evidence>
<dbReference type="Proteomes" id="UP000515211">
    <property type="component" value="Chromosome 2"/>
</dbReference>
<evidence type="ECO:0000313" key="1">
    <source>
        <dbReference type="Proteomes" id="UP000515211"/>
    </source>
</evidence>
<dbReference type="GeneID" id="107474898"/>
<dbReference type="PANTHER" id="PTHR45980:SF6">
    <property type="entry name" value="PROTEASE DO-LIKE 2, CHLOROPLASTIC"/>
    <property type="match status" value="1"/>
</dbReference>
<reference evidence="2" key="2">
    <citation type="submission" date="2025-08" db="UniProtKB">
        <authorList>
            <consortium name="RefSeq"/>
        </authorList>
    </citation>
    <scope>IDENTIFICATION</scope>
    <source>
        <tissue evidence="2">Whole plant</tissue>
    </source>
</reference>
<dbReference type="RefSeq" id="XP_052113548.1">
    <property type="nucleotide sequence ID" value="XM_052257588.1"/>
</dbReference>
<keyword evidence="1" id="KW-1185">Reference proteome</keyword>
<dbReference type="KEGG" id="adu:107474898"/>
<name>A0A9C6TRF4_ARADU</name>
<gene>
    <name evidence="2" type="primary">LOC107474898</name>
</gene>